<dbReference type="Proteomes" id="UP000061457">
    <property type="component" value="Chromosome I"/>
</dbReference>
<dbReference type="EMBL" id="CP013187">
    <property type="protein sequence ID" value="ALO42932.1"/>
    <property type="molecule type" value="Genomic_DNA"/>
</dbReference>
<feature type="signal peptide" evidence="3">
    <location>
        <begin position="1"/>
        <end position="18"/>
    </location>
</feature>
<dbReference type="SUPFAM" id="SSF55031">
    <property type="entry name" value="Bacterial exopeptidase dimerisation domain"/>
    <property type="match status" value="1"/>
</dbReference>
<dbReference type="InterPro" id="IPR011650">
    <property type="entry name" value="Peptidase_M20_dimer"/>
</dbReference>
<keyword evidence="6" id="KW-1185">Reference proteome</keyword>
<name>A0A0S2K4D5_9GAMM</name>
<dbReference type="FunFam" id="3.30.70.360:FF:000001">
    <property type="entry name" value="N-acetyldiaminopimelate deacetylase"/>
    <property type="match status" value="1"/>
</dbReference>
<dbReference type="AlphaFoldDB" id="A0A0S2K4D5"/>
<dbReference type="GO" id="GO:0019877">
    <property type="term" value="P:diaminopimelate biosynthetic process"/>
    <property type="evidence" value="ECO:0007669"/>
    <property type="project" value="UniProtKB-ARBA"/>
</dbReference>
<keyword evidence="1 5" id="KW-0378">Hydrolase</keyword>
<dbReference type="PANTHER" id="PTHR11014:SF63">
    <property type="entry name" value="METALLOPEPTIDASE, PUTATIVE (AFU_ORTHOLOGUE AFUA_6G09600)-RELATED"/>
    <property type="match status" value="1"/>
</dbReference>
<feature type="binding site" evidence="2">
    <location>
        <position position="129"/>
    </location>
    <ligand>
        <name>Mn(2+)</name>
        <dbReference type="ChEBI" id="CHEBI:29035"/>
        <label>2</label>
    </ligand>
</feature>
<evidence type="ECO:0000259" key="4">
    <source>
        <dbReference type="Pfam" id="PF07687"/>
    </source>
</evidence>
<dbReference type="KEGG" id="pphe:PP2015_2440"/>
<dbReference type="Gene3D" id="3.40.630.10">
    <property type="entry name" value="Zn peptidases"/>
    <property type="match status" value="1"/>
</dbReference>
<proteinExistence type="predicted"/>
<keyword evidence="3" id="KW-0732">Signal</keyword>
<dbReference type="GO" id="GO:0050118">
    <property type="term" value="F:N-acetyldiaminopimelate deacetylase activity"/>
    <property type="evidence" value="ECO:0007669"/>
    <property type="project" value="UniProtKB-ARBA"/>
</dbReference>
<evidence type="ECO:0000256" key="2">
    <source>
        <dbReference type="PIRSR" id="PIRSR005962-1"/>
    </source>
</evidence>
<dbReference type="SUPFAM" id="SSF53187">
    <property type="entry name" value="Zn-dependent exopeptidases"/>
    <property type="match status" value="1"/>
</dbReference>
<organism evidence="5 6">
    <name type="scientific">Pseudoalteromonas phenolica</name>
    <dbReference type="NCBI Taxonomy" id="161398"/>
    <lineage>
        <taxon>Bacteria</taxon>
        <taxon>Pseudomonadati</taxon>
        <taxon>Pseudomonadota</taxon>
        <taxon>Gammaproteobacteria</taxon>
        <taxon>Alteromonadales</taxon>
        <taxon>Pseudoalteromonadaceae</taxon>
        <taxon>Pseudoalteromonas</taxon>
    </lineage>
</organism>
<feature type="binding site" evidence="2">
    <location>
        <position position="127"/>
    </location>
    <ligand>
        <name>Mn(2+)</name>
        <dbReference type="ChEBI" id="CHEBI:29035"/>
        <label>2</label>
    </ligand>
</feature>
<dbReference type="OrthoDB" id="9777385at2"/>
<dbReference type="PANTHER" id="PTHR11014">
    <property type="entry name" value="PEPTIDASE M20 FAMILY MEMBER"/>
    <property type="match status" value="1"/>
</dbReference>
<dbReference type="PIRSF" id="PIRSF005962">
    <property type="entry name" value="Pept_M20D_amidohydro"/>
    <property type="match status" value="1"/>
</dbReference>
<feature type="chain" id="PRO_5006601067" evidence="3">
    <location>
        <begin position="19"/>
        <end position="435"/>
    </location>
</feature>
<dbReference type="Pfam" id="PF07687">
    <property type="entry name" value="M20_dimer"/>
    <property type="match status" value="1"/>
</dbReference>
<dbReference type="PATRIC" id="fig|161398.10.peg.2494"/>
<feature type="domain" description="Peptidase M20 dimerisation" evidence="4">
    <location>
        <begin position="208"/>
        <end position="303"/>
    </location>
</feature>
<feature type="binding site" evidence="2">
    <location>
        <position position="406"/>
    </location>
    <ligand>
        <name>Mn(2+)</name>
        <dbReference type="ChEBI" id="CHEBI:29035"/>
        <label>2</label>
    </ligand>
</feature>
<evidence type="ECO:0000256" key="3">
    <source>
        <dbReference type="SAM" id="SignalP"/>
    </source>
</evidence>
<dbReference type="Gene3D" id="3.30.70.360">
    <property type="match status" value="1"/>
</dbReference>
<dbReference type="GO" id="GO:0046872">
    <property type="term" value="F:metal ion binding"/>
    <property type="evidence" value="ECO:0007669"/>
    <property type="project" value="UniProtKB-KW"/>
</dbReference>
<feature type="binding site" evidence="2">
    <location>
        <position position="190"/>
    </location>
    <ligand>
        <name>Mn(2+)</name>
        <dbReference type="ChEBI" id="CHEBI:29035"/>
        <label>2</label>
    </ligand>
</feature>
<dbReference type="Pfam" id="PF01546">
    <property type="entry name" value="Peptidase_M20"/>
    <property type="match status" value="1"/>
</dbReference>
<sequence length="435" mass="46812">MKKLTLSLALLLSANIHALDLDKSVQQSLPKLNQLYLHLHQNPELSYQEEQTGKRLAKELEQLGFDVTSNVGGFGVVGLYKNGNGPTVMIRADTDGLPIVEQTGKAYASKVKVLDKHNNQVGVMHGCAHDIHMTSMIGTAEQLMKHKDQWQGTLMMVAQPAEEVGGGAKAMIKEGLFKQFAKPDYVLGLHTSASLPAGQVAIAPGYALANVDSVDISVKGKGGHGAYPHTTIDPVVLASRIVLGLQTITSREISPLKPSVITVGSIHGGSKHNIISNEVKLQLTLRSYDPAVREQQIAAIKRLTAGIAQSAGLDESLYPEVLVHESESIPSTYNNPELATRMTKSIKQELGDSQVVKAEPVMAGEDFGLFGRTEENIPITIFWLGGVEPSSYQAAMQSGEPLPSLHSSKFAPDYELAVHTGVRAMTASAIDLFKQ</sequence>
<keyword evidence="2" id="KW-0464">Manganese</keyword>
<dbReference type="InterPro" id="IPR036264">
    <property type="entry name" value="Bact_exopeptidase_dim_dom"/>
</dbReference>
<evidence type="ECO:0000256" key="1">
    <source>
        <dbReference type="ARBA" id="ARBA00022801"/>
    </source>
</evidence>
<reference evidence="5 6" key="1">
    <citation type="submission" date="2015-11" db="EMBL/GenBank/DDBJ databases">
        <authorList>
            <person name="Zhang Y."/>
            <person name="Guo Z."/>
        </authorList>
    </citation>
    <scope>NUCLEOTIDE SEQUENCE [LARGE SCALE GENOMIC DNA]</scope>
    <source>
        <strain evidence="5 6">KCTC 12086</strain>
    </source>
</reference>
<dbReference type="InterPro" id="IPR002933">
    <property type="entry name" value="Peptidase_M20"/>
</dbReference>
<dbReference type="RefSeq" id="WP_058030631.1">
    <property type="nucleotide sequence ID" value="NZ_CP013187.1"/>
</dbReference>
<comment type="cofactor">
    <cofactor evidence="2">
        <name>Mn(2+)</name>
        <dbReference type="ChEBI" id="CHEBI:29035"/>
    </cofactor>
    <text evidence="2">The Mn(2+) ion enhances activity.</text>
</comment>
<evidence type="ECO:0000313" key="5">
    <source>
        <dbReference type="EMBL" id="ALO42932.1"/>
    </source>
</evidence>
<dbReference type="STRING" id="161398.PP2015_2440"/>
<keyword evidence="2" id="KW-0479">Metal-binding</keyword>
<feature type="binding site" evidence="2">
    <location>
        <position position="163"/>
    </location>
    <ligand>
        <name>Mn(2+)</name>
        <dbReference type="ChEBI" id="CHEBI:29035"/>
        <label>2</label>
    </ligand>
</feature>
<evidence type="ECO:0000313" key="6">
    <source>
        <dbReference type="Proteomes" id="UP000061457"/>
    </source>
</evidence>
<dbReference type="NCBIfam" id="TIGR01891">
    <property type="entry name" value="amidohydrolases"/>
    <property type="match status" value="1"/>
</dbReference>
<gene>
    <name evidence="5" type="ORF">PP2015_2440</name>
</gene>
<protein>
    <submittedName>
        <fullName evidence="5">Peptidase M20D, amidohydrolase</fullName>
    </submittedName>
</protein>
<dbReference type="InterPro" id="IPR017439">
    <property type="entry name" value="Amidohydrolase"/>
</dbReference>
<accession>A0A0S2K4D5</accession>